<evidence type="ECO:0000313" key="4">
    <source>
        <dbReference type="Proteomes" id="UP001638015"/>
    </source>
</evidence>
<gene>
    <name evidence="3" type="ORF">ACCQ40_07005</name>
</gene>
<evidence type="ECO:0000259" key="2">
    <source>
        <dbReference type="PROSITE" id="PS50902"/>
    </source>
</evidence>
<dbReference type="InterPro" id="IPR036866">
    <property type="entry name" value="RibonucZ/Hydroxyglut_hydro"/>
</dbReference>
<comment type="similarity">
    <text evidence="1">In the N-terminal section; belongs to the zinc metallo-hydrolase group 3 family.</text>
</comment>
<sequence>MQNIRQILDGIYYVGVNDRRIDRFENMFPVENGVSYSSYVIKDEKNALVDSVESAFTRQYLENIEAALDGEDLDYIIVHHMEPDHCRNIDFCMRKWPNAKLVGNAKTFQFYEQFYNEEFKDRYYEIKEGDELNLGNHNLKFVFAPMVHWPEVMMSYDTNNQILFSADAFGSFNAIEGHLRAENVIHKGDWLDQARRYYINIVGKYGKQVQAVFSKVADLEIKAILPLHGPVYDDQESIGFIMNKYNKWSTYTPEEKGIVIVYSTMYGDTEQAADILAKELAELGVTEDIRIFDVSGWDPSYVIAACHKYSNAVFAPINYNAGLYYRMEAFLQELAGTGYQDRHISFLNNWSWGGNSLKISKEILEAGNHTYVGEDVLINSSVKDEQVAQLKELAKAIKEDLDSQEEY</sequence>
<feature type="domain" description="Flavodoxin-like" evidence="2">
    <location>
        <begin position="258"/>
        <end position="398"/>
    </location>
</feature>
<evidence type="ECO:0000256" key="1">
    <source>
        <dbReference type="ARBA" id="ARBA00007121"/>
    </source>
</evidence>
<proteinExistence type="inferred from homology"/>
<dbReference type="Gene3D" id="3.40.50.360">
    <property type="match status" value="1"/>
</dbReference>
<dbReference type="CDD" id="cd07709">
    <property type="entry name" value="flavodiiron_proteins_MBL-fold"/>
    <property type="match status" value="1"/>
</dbReference>
<organism evidence="3 4">
    <name type="scientific">Anaerococcus cruorum</name>
    <dbReference type="NCBI Taxonomy" id="3115617"/>
    <lineage>
        <taxon>Bacteria</taxon>
        <taxon>Bacillati</taxon>
        <taxon>Bacillota</taxon>
        <taxon>Tissierellia</taxon>
        <taxon>Tissierellales</taxon>
        <taxon>Peptoniphilaceae</taxon>
        <taxon>Anaerococcus</taxon>
    </lineage>
</organism>
<dbReference type="InterPro" id="IPR045761">
    <property type="entry name" value="ODP_dom"/>
</dbReference>
<evidence type="ECO:0000313" key="3">
    <source>
        <dbReference type="EMBL" id="MFO3716523.1"/>
    </source>
</evidence>
<dbReference type="PROSITE" id="PS00201">
    <property type="entry name" value="FLAVODOXIN"/>
    <property type="match status" value="1"/>
</dbReference>
<accession>A0ABW9MXD8</accession>
<dbReference type="PANTHER" id="PTHR43717:SF1">
    <property type="entry name" value="ANAEROBIC NITRIC OXIDE REDUCTASE FLAVORUBREDOXIN"/>
    <property type="match status" value="1"/>
</dbReference>
<dbReference type="EMBL" id="JBGMEH010000007">
    <property type="protein sequence ID" value="MFO3716523.1"/>
    <property type="molecule type" value="Genomic_DNA"/>
</dbReference>
<dbReference type="InterPro" id="IPR016440">
    <property type="entry name" value="Rubredoxin-O_OxRdtase"/>
</dbReference>
<name>A0ABW9MXD8_9FIRM</name>
<dbReference type="SUPFAM" id="SSF56281">
    <property type="entry name" value="Metallo-hydrolase/oxidoreductase"/>
    <property type="match status" value="1"/>
</dbReference>
<dbReference type="InterPro" id="IPR001226">
    <property type="entry name" value="Flavodoxin_CS"/>
</dbReference>
<dbReference type="RefSeq" id="WP_410033172.1">
    <property type="nucleotide sequence ID" value="NZ_JBGMEH010000007.1"/>
</dbReference>
<dbReference type="InterPro" id="IPR029039">
    <property type="entry name" value="Flavoprotein-like_sf"/>
</dbReference>
<protein>
    <submittedName>
        <fullName evidence="3">FprA family A-type flavoprotein</fullName>
    </submittedName>
</protein>
<dbReference type="PANTHER" id="PTHR43717">
    <property type="entry name" value="ANAEROBIC NITRIC OXIDE REDUCTASE FLAVORUBREDOXIN"/>
    <property type="match status" value="1"/>
</dbReference>
<reference evidence="3 4" key="1">
    <citation type="journal article" date="2025" name="Anaerobe">
        <title>Description of Anaerococcus kampingiae sp. nov., Anaerococcus groningensis sp. nov., Anaerococcus martiniensis sp. nov., and Anaerococcus cruorum sp. nov., isolated from human clinical specimens.</title>
        <authorList>
            <person name="Boiten K.E."/>
            <person name="Meijer J."/>
            <person name="van Wezel E.M."/>
            <person name="Veloo A.C.M."/>
        </authorList>
    </citation>
    <scope>NUCLEOTIDE SEQUENCE [LARGE SCALE GENOMIC DNA]</scope>
    <source>
        <strain evidence="3 4">ENR1039</strain>
    </source>
</reference>
<dbReference type="Gene3D" id="3.60.15.10">
    <property type="entry name" value="Ribonuclease Z/Hydroxyacylglutathione hydrolase-like"/>
    <property type="match status" value="1"/>
</dbReference>
<comment type="caution">
    <text evidence="3">The sequence shown here is derived from an EMBL/GenBank/DDBJ whole genome shotgun (WGS) entry which is preliminary data.</text>
</comment>
<dbReference type="SUPFAM" id="SSF52218">
    <property type="entry name" value="Flavoproteins"/>
    <property type="match status" value="1"/>
</dbReference>
<dbReference type="SMART" id="SM00849">
    <property type="entry name" value="Lactamase_B"/>
    <property type="match status" value="1"/>
</dbReference>
<dbReference type="PIRSF" id="PIRSF005243">
    <property type="entry name" value="ROO"/>
    <property type="match status" value="1"/>
</dbReference>
<dbReference type="PROSITE" id="PS50902">
    <property type="entry name" value="FLAVODOXIN_LIKE"/>
    <property type="match status" value="1"/>
</dbReference>
<dbReference type="InterPro" id="IPR001279">
    <property type="entry name" value="Metallo-B-lactamas"/>
</dbReference>
<dbReference type="Pfam" id="PF19583">
    <property type="entry name" value="ODP"/>
    <property type="match status" value="1"/>
</dbReference>
<keyword evidence="4" id="KW-1185">Reference proteome</keyword>
<dbReference type="InterPro" id="IPR008254">
    <property type="entry name" value="Flavodoxin/NO_synth"/>
</dbReference>
<dbReference type="Proteomes" id="UP001638015">
    <property type="component" value="Unassembled WGS sequence"/>
</dbReference>